<proteinExistence type="inferred from homology"/>
<dbReference type="RefSeq" id="WP_343757690.1">
    <property type="nucleotide sequence ID" value="NZ_BAAACG010000001.1"/>
</dbReference>
<evidence type="ECO:0000313" key="3">
    <source>
        <dbReference type="EMBL" id="GAA0731827.1"/>
    </source>
</evidence>
<evidence type="ECO:0000313" key="4">
    <source>
        <dbReference type="Proteomes" id="UP001501510"/>
    </source>
</evidence>
<dbReference type="InterPro" id="IPR036390">
    <property type="entry name" value="WH_DNA-bd_sf"/>
</dbReference>
<keyword evidence="4" id="KW-1185">Reference proteome</keyword>
<sequence>MCKNYLSIESEYFKVFSSYDFTIEEQKLILLLANMLKKTDKDSKIYKVNICEFMKLLENQPKVKYTKMQDIIRQLMKKSIDIQEGDSITETKWINGAIYKEGTGCVELVLSPYLKTYMLNLKGKYTNEQLGSI</sequence>
<dbReference type="InterPro" id="IPR000525">
    <property type="entry name" value="Initiator_Rep_WH1"/>
</dbReference>
<protein>
    <recommendedName>
        <fullName evidence="2">Initiator Rep protein WH1 domain-containing protein</fullName>
    </recommendedName>
</protein>
<reference evidence="3 4" key="1">
    <citation type="journal article" date="2019" name="Int. J. Syst. Evol. Microbiol.">
        <title>The Global Catalogue of Microorganisms (GCM) 10K type strain sequencing project: providing services to taxonomists for standard genome sequencing and annotation.</title>
        <authorList>
            <consortium name="The Broad Institute Genomics Platform"/>
            <consortium name="The Broad Institute Genome Sequencing Center for Infectious Disease"/>
            <person name="Wu L."/>
            <person name="Ma J."/>
        </authorList>
    </citation>
    <scope>NUCLEOTIDE SEQUENCE [LARGE SCALE GENOMIC DNA]</scope>
    <source>
        <strain evidence="3 4">JCM 1407</strain>
    </source>
</reference>
<evidence type="ECO:0000256" key="1">
    <source>
        <dbReference type="ARBA" id="ARBA00038283"/>
    </source>
</evidence>
<organism evidence="3 4">
    <name type="scientific">Clostridium oceanicum</name>
    <dbReference type="NCBI Taxonomy" id="1543"/>
    <lineage>
        <taxon>Bacteria</taxon>
        <taxon>Bacillati</taxon>
        <taxon>Bacillota</taxon>
        <taxon>Clostridia</taxon>
        <taxon>Eubacteriales</taxon>
        <taxon>Clostridiaceae</taxon>
        <taxon>Clostridium</taxon>
    </lineage>
</organism>
<comment type="caution">
    <text evidence="3">The sequence shown here is derived from an EMBL/GenBank/DDBJ whole genome shotgun (WGS) entry which is preliminary data.</text>
</comment>
<dbReference type="Gene3D" id="1.10.10.10">
    <property type="entry name" value="Winged helix-like DNA-binding domain superfamily/Winged helix DNA-binding domain"/>
    <property type="match status" value="1"/>
</dbReference>
<accession>A0ABN1J876</accession>
<dbReference type="EMBL" id="BAAACG010000001">
    <property type="protein sequence ID" value="GAA0731827.1"/>
    <property type="molecule type" value="Genomic_DNA"/>
</dbReference>
<feature type="domain" description="Initiator Rep protein WH1" evidence="2">
    <location>
        <begin position="16"/>
        <end position="130"/>
    </location>
</feature>
<dbReference type="Proteomes" id="UP001501510">
    <property type="component" value="Unassembled WGS sequence"/>
</dbReference>
<comment type="similarity">
    <text evidence="1">Belongs to the initiator RepB protein family.</text>
</comment>
<dbReference type="Pfam" id="PF01051">
    <property type="entry name" value="Rep3_N"/>
    <property type="match status" value="1"/>
</dbReference>
<dbReference type="SUPFAM" id="SSF46785">
    <property type="entry name" value="Winged helix' DNA-binding domain"/>
    <property type="match status" value="1"/>
</dbReference>
<evidence type="ECO:0000259" key="2">
    <source>
        <dbReference type="Pfam" id="PF01051"/>
    </source>
</evidence>
<name>A0ABN1J876_9CLOT</name>
<gene>
    <name evidence="3" type="ORF">GCM10008906_00730</name>
</gene>
<dbReference type="InterPro" id="IPR036388">
    <property type="entry name" value="WH-like_DNA-bd_sf"/>
</dbReference>